<keyword evidence="2" id="KW-0472">Membrane</keyword>
<organism evidence="4 5">
    <name type="scientific">Candidatus Avoscillospira avicola</name>
    <dbReference type="NCBI Taxonomy" id="2840706"/>
    <lineage>
        <taxon>Bacteria</taxon>
        <taxon>Bacillati</taxon>
        <taxon>Bacillota</taxon>
        <taxon>Clostridia</taxon>
        <taxon>Eubacteriales</taxon>
        <taxon>Oscillospiraceae</taxon>
        <taxon>Oscillospiraceae incertae sedis</taxon>
        <taxon>Candidatus Avoscillospira</taxon>
    </lineage>
</organism>
<dbReference type="Pfam" id="PF04294">
    <property type="entry name" value="VanW"/>
    <property type="match status" value="1"/>
</dbReference>
<accession>A0A9D1IXT6</accession>
<proteinExistence type="predicted"/>
<dbReference type="PANTHER" id="PTHR35788:SF1">
    <property type="entry name" value="EXPORTED PROTEIN"/>
    <property type="match status" value="1"/>
</dbReference>
<evidence type="ECO:0000259" key="3">
    <source>
        <dbReference type="Pfam" id="PF12229"/>
    </source>
</evidence>
<keyword evidence="2" id="KW-0812">Transmembrane</keyword>
<evidence type="ECO:0000256" key="1">
    <source>
        <dbReference type="SAM" id="MobiDB-lite"/>
    </source>
</evidence>
<dbReference type="InterPro" id="IPR052913">
    <property type="entry name" value="Glycopeptide_resist_protein"/>
</dbReference>
<sequence>MAVTTATAASRAAHKRQNKKRKKQRHGLRTGLIVTLIAALLLVVGLYAWGSMLESSKTIYPNVRMAGVEIGGLTTGEARTKVETAVAQAYTASTLEVQLPDRTITFSPEQTSVAIDTEEALREALAYGRSDGPFQAILNYLRCQTTQMDIPLETALEFDREAITQEIQEAAVMTREAPQNSAMALDEGAGMLEVTRGREGRELDTDGLYEAVCQAFETGNFEPIVWEYQVIPYEDIDLAALHETLESQIHDAVYNPETHTIEEGVSGYRFDLQAAETRLERAEPGETFTVPLLEAEPAVDAATLSHQMFGTKLESRSSSYVQDAKRTENLRLACEAINGTIVNPGEIFSFNDVVGERTAEKGYQPATIYGGDGASVDDLGGGVCQVASTIYYTTLYMDLEQVQRAPHMYQVTYVPKGMDATVFYDSGLDYQFRNNRENPIKIQANIDGGKVNITFWGVKENDNYVVMDSQTLSTFTEEPQEKLDETKPVGYRQVIQGAYTGAKVEAYQKVYDGNGNLLESRTIYSTYKARPAIYVVGPTEAPVTEDPPASDPSAGTTPDTPETPPEETIPDDPLGGGEETLWP</sequence>
<reference evidence="4" key="1">
    <citation type="submission" date="2020-10" db="EMBL/GenBank/DDBJ databases">
        <authorList>
            <person name="Gilroy R."/>
        </authorList>
    </citation>
    <scope>NUCLEOTIDE SEQUENCE</scope>
    <source>
        <strain evidence="4">ChiBcec15-4380</strain>
    </source>
</reference>
<protein>
    <submittedName>
        <fullName evidence="4">VanW family protein</fullName>
    </submittedName>
</protein>
<evidence type="ECO:0000313" key="5">
    <source>
        <dbReference type="Proteomes" id="UP000824239"/>
    </source>
</evidence>
<dbReference type="Proteomes" id="UP000824239">
    <property type="component" value="Unassembled WGS sequence"/>
</dbReference>
<dbReference type="PANTHER" id="PTHR35788">
    <property type="entry name" value="EXPORTED PROTEIN-RELATED"/>
    <property type="match status" value="1"/>
</dbReference>
<feature type="domain" description="YoaR-like putative peptidoglycan binding" evidence="3">
    <location>
        <begin position="104"/>
        <end position="220"/>
    </location>
</feature>
<feature type="compositionally biased region" description="Basic residues" evidence="1">
    <location>
        <begin position="12"/>
        <end position="26"/>
    </location>
</feature>
<feature type="compositionally biased region" description="Gly residues" evidence="1">
    <location>
        <begin position="574"/>
        <end position="583"/>
    </location>
</feature>
<gene>
    <name evidence="4" type="ORF">IAA53_07945</name>
</gene>
<dbReference type="EMBL" id="DVHE01000060">
    <property type="protein sequence ID" value="HIR51203.1"/>
    <property type="molecule type" value="Genomic_DNA"/>
</dbReference>
<feature type="transmembrane region" description="Helical" evidence="2">
    <location>
        <begin position="28"/>
        <end position="49"/>
    </location>
</feature>
<dbReference type="InterPro" id="IPR007391">
    <property type="entry name" value="Vancomycin_resist_VanW"/>
</dbReference>
<feature type="region of interest" description="Disordered" evidence="1">
    <location>
        <begin position="1"/>
        <end position="26"/>
    </location>
</feature>
<dbReference type="InterPro" id="IPR022029">
    <property type="entry name" value="YoaR-like_PG-bd"/>
</dbReference>
<keyword evidence="2" id="KW-1133">Transmembrane helix</keyword>
<dbReference type="Pfam" id="PF12229">
    <property type="entry name" value="PG_binding_4"/>
    <property type="match status" value="1"/>
</dbReference>
<comment type="caution">
    <text evidence="4">The sequence shown here is derived from an EMBL/GenBank/DDBJ whole genome shotgun (WGS) entry which is preliminary data.</text>
</comment>
<evidence type="ECO:0000256" key="2">
    <source>
        <dbReference type="SAM" id="Phobius"/>
    </source>
</evidence>
<feature type="compositionally biased region" description="Low complexity" evidence="1">
    <location>
        <begin position="1"/>
        <end position="11"/>
    </location>
</feature>
<feature type="region of interest" description="Disordered" evidence="1">
    <location>
        <begin position="538"/>
        <end position="583"/>
    </location>
</feature>
<dbReference type="AlphaFoldDB" id="A0A9D1IXT6"/>
<reference evidence="4" key="2">
    <citation type="journal article" date="2021" name="PeerJ">
        <title>Extensive microbial diversity within the chicken gut microbiome revealed by metagenomics and culture.</title>
        <authorList>
            <person name="Gilroy R."/>
            <person name="Ravi A."/>
            <person name="Getino M."/>
            <person name="Pursley I."/>
            <person name="Horton D.L."/>
            <person name="Alikhan N.F."/>
            <person name="Baker D."/>
            <person name="Gharbi K."/>
            <person name="Hall N."/>
            <person name="Watson M."/>
            <person name="Adriaenssens E.M."/>
            <person name="Foster-Nyarko E."/>
            <person name="Jarju S."/>
            <person name="Secka A."/>
            <person name="Antonio M."/>
            <person name="Oren A."/>
            <person name="Chaudhuri R.R."/>
            <person name="La Ragione R."/>
            <person name="Hildebrand F."/>
            <person name="Pallen M.J."/>
        </authorList>
    </citation>
    <scope>NUCLEOTIDE SEQUENCE</scope>
    <source>
        <strain evidence="4">ChiBcec15-4380</strain>
    </source>
</reference>
<name>A0A9D1IXT6_9FIRM</name>
<evidence type="ECO:0000313" key="4">
    <source>
        <dbReference type="EMBL" id="HIR51203.1"/>
    </source>
</evidence>